<dbReference type="Pfam" id="PF16571">
    <property type="entry name" value="FBP_C"/>
    <property type="match status" value="1"/>
</dbReference>
<dbReference type="OrthoDB" id="4171838at2"/>
<dbReference type="RefSeq" id="WP_128495087.1">
    <property type="nucleotide sequence ID" value="NZ_RZNB01000003.1"/>
</dbReference>
<dbReference type="InterPro" id="IPR032330">
    <property type="entry name" value="EF-G-binding_C"/>
</dbReference>
<evidence type="ECO:0000259" key="1">
    <source>
        <dbReference type="Pfam" id="PF16571"/>
    </source>
</evidence>
<accession>A0A3S4DLC7</accession>
<dbReference type="EMBL" id="RZNB01000003">
    <property type="protein sequence ID" value="RWZ51096.1"/>
    <property type="molecule type" value="Genomic_DNA"/>
</dbReference>
<evidence type="ECO:0000313" key="3">
    <source>
        <dbReference type="Proteomes" id="UP000288547"/>
    </source>
</evidence>
<sequence length="166" mass="18671">MLPLTEKDIRSSFVNASQRERKELILPPQLDELDWDRRDFLGWRDPKVPALGYVVAHVDDTPVGVILRQSGDRPGARAQCSWCEDVTLPNEVVLFSARRSGAAGRNGDTVATLACAHFECSRNVRVLPPSAYLGFDREAARSHRIDVLRERVRSFVTDIARDATDR</sequence>
<proteinExistence type="predicted"/>
<reference evidence="2 3" key="1">
    <citation type="submission" date="2018-12" db="EMBL/GenBank/DDBJ databases">
        <authorList>
            <person name="Li F."/>
        </authorList>
    </citation>
    <scope>NUCLEOTIDE SEQUENCE [LARGE SCALE GENOMIC DNA]</scope>
    <source>
        <strain evidence="2 3">11W25H-1</strain>
    </source>
</reference>
<organism evidence="2 3">
    <name type="scientific">Labedella phragmitis</name>
    <dbReference type="NCBI Taxonomy" id="2498849"/>
    <lineage>
        <taxon>Bacteria</taxon>
        <taxon>Bacillati</taxon>
        <taxon>Actinomycetota</taxon>
        <taxon>Actinomycetes</taxon>
        <taxon>Micrococcales</taxon>
        <taxon>Microbacteriaceae</taxon>
        <taxon>Labedella</taxon>
    </lineage>
</organism>
<dbReference type="AlphaFoldDB" id="A0A3S4DLC7"/>
<name>A0A3S4DLC7_9MICO</name>
<comment type="caution">
    <text evidence="2">The sequence shown here is derived from an EMBL/GenBank/DDBJ whole genome shotgun (WGS) entry which is preliminary data.</text>
</comment>
<feature type="domain" description="Elongation factor G-binding protein C-terminal treble-clef zinc-finger" evidence="1">
    <location>
        <begin position="8"/>
        <end position="159"/>
    </location>
</feature>
<dbReference type="Proteomes" id="UP000288547">
    <property type="component" value="Unassembled WGS sequence"/>
</dbReference>
<evidence type="ECO:0000313" key="2">
    <source>
        <dbReference type="EMBL" id="RWZ51096.1"/>
    </source>
</evidence>
<protein>
    <submittedName>
        <fullName evidence="2">FBP domain-containing protein</fullName>
    </submittedName>
</protein>
<keyword evidence="3" id="KW-1185">Reference proteome</keyword>
<gene>
    <name evidence="2" type="ORF">ELQ90_09900</name>
</gene>